<evidence type="ECO:0000313" key="9">
    <source>
        <dbReference type="EMBL" id="EFA22394.1"/>
    </source>
</evidence>
<keyword evidence="11" id="KW-1185">Reference proteome</keyword>
<dbReference type="InterPro" id="IPR001765">
    <property type="entry name" value="Carbonic_anhydrase"/>
</dbReference>
<dbReference type="SUPFAM" id="SSF53056">
    <property type="entry name" value="beta-carbonic anhydrase, cab"/>
    <property type="match status" value="1"/>
</dbReference>
<dbReference type="PANTHER" id="PTHR11002:SF79">
    <property type="entry name" value="CARBONIC ANHYDRASE 2"/>
    <property type="match status" value="1"/>
</dbReference>
<dbReference type="EMBL" id="JGYW01000001">
    <property type="protein sequence ID" value="KFI60095.1"/>
    <property type="molecule type" value="Genomic_DNA"/>
</dbReference>
<feature type="region of interest" description="Disordered" evidence="8">
    <location>
        <begin position="68"/>
        <end position="87"/>
    </location>
</feature>
<evidence type="ECO:0000256" key="4">
    <source>
        <dbReference type="ARBA" id="ARBA00023239"/>
    </source>
</evidence>
<dbReference type="GO" id="GO:0008270">
    <property type="term" value="F:zinc ion binding"/>
    <property type="evidence" value="ECO:0007669"/>
    <property type="project" value="InterPro"/>
</dbReference>
<name>D1NWA8_9BIFI</name>
<dbReference type="GO" id="GO:0004089">
    <property type="term" value="F:carbonate dehydratase activity"/>
    <property type="evidence" value="ECO:0007669"/>
    <property type="project" value="UniProtKB-EC"/>
</dbReference>
<dbReference type="InterPro" id="IPR015892">
    <property type="entry name" value="Carbonic_anhydrase_CS"/>
</dbReference>
<comment type="cofactor">
    <cofactor evidence="7">
        <name>Zn(2+)</name>
        <dbReference type="ChEBI" id="CHEBI:29105"/>
    </cofactor>
    <text evidence="7">Binds 1 zinc ion per subunit.</text>
</comment>
<feature type="binding site" evidence="7">
    <location>
        <position position="150"/>
    </location>
    <ligand>
        <name>Zn(2+)</name>
        <dbReference type="ChEBI" id="CHEBI:29105"/>
    </ligand>
</feature>
<accession>D1NWA8</accession>
<dbReference type="RefSeq" id="WP_006295612.1">
    <property type="nucleotide sequence ID" value="NZ_ABXB03000004.1"/>
</dbReference>
<dbReference type="eggNOG" id="COG0288">
    <property type="taxonomic scope" value="Bacteria"/>
</dbReference>
<feature type="binding site" evidence="7">
    <location>
        <position position="97"/>
    </location>
    <ligand>
        <name>Zn(2+)</name>
        <dbReference type="ChEBI" id="CHEBI:29105"/>
    </ligand>
</feature>
<dbReference type="SMART" id="SM00947">
    <property type="entry name" value="Pro_CA"/>
    <property type="match status" value="1"/>
</dbReference>
<evidence type="ECO:0000256" key="1">
    <source>
        <dbReference type="ARBA" id="ARBA00006217"/>
    </source>
</evidence>
<keyword evidence="3 7" id="KW-0862">Zinc</keyword>
<evidence type="ECO:0000256" key="8">
    <source>
        <dbReference type="SAM" id="MobiDB-lite"/>
    </source>
</evidence>
<dbReference type="Proteomes" id="UP000003656">
    <property type="component" value="Unassembled WGS sequence"/>
</dbReference>
<reference evidence="10 11" key="2">
    <citation type="submission" date="2014-03" db="EMBL/GenBank/DDBJ databases">
        <title>Genomics of Bifidobacteria.</title>
        <authorList>
            <person name="Ventura M."/>
            <person name="Milani C."/>
            <person name="Lugli G.A."/>
        </authorList>
    </citation>
    <scope>NUCLEOTIDE SEQUENCE [LARGE SCALE GENOMIC DNA]</scope>
    <source>
        <strain evidence="10 11">LMG 11596</strain>
    </source>
</reference>
<evidence type="ECO:0000256" key="6">
    <source>
        <dbReference type="ARBA" id="ARBA00048348"/>
    </source>
</evidence>
<proteinExistence type="inferred from homology"/>
<reference evidence="9" key="1">
    <citation type="submission" date="2009-11" db="EMBL/GenBank/DDBJ databases">
        <authorList>
            <person name="Weinstock G."/>
            <person name="Sodergren E."/>
            <person name="Clifton S."/>
            <person name="Fulton L."/>
            <person name="Fulton B."/>
            <person name="Courtney L."/>
            <person name="Fronick C."/>
            <person name="Harrison M."/>
            <person name="Strong C."/>
            <person name="Farmer C."/>
            <person name="Delahaunty K."/>
            <person name="Markovic C."/>
            <person name="Hall O."/>
            <person name="Minx P."/>
            <person name="Tomlinson C."/>
            <person name="Mitreva M."/>
            <person name="Nelson J."/>
            <person name="Hou S."/>
            <person name="Wollam A."/>
            <person name="Pepin K.H."/>
            <person name="Johnson M."/>
            <person name="Bhonagiri V."/>
            <person name="Nash W.E."/>
            <person name="Warren W."/>
            <person name="Chinwalla A."/>
            <person name="Mardis E.R."/>
            <person name="Wilson R.K."/>
        </authorList>
    </citation>
    <scope>NUCLEOTIDE SEQUENCE [LARGE SCALE GENOMIC DNA]</scope>
    <source>
        <strain evidence="9">DSM 20093</strain>
    </source>
</reference>
<dbReference type="PANTHER" id="PTHR11002">
    <property type="entry name" value="CARBONIC ANHYDRASE"/>
    <property type="match status" value="1"/>
</dbReference>
<dbReference type="Pfam" id="PF00484">
    <property type="entry name" value="Pro_CA"/>
    <property type="match status" value="1"/>
</dbReference>
<dbReference type="AlphaFoldDB" id="D1NWA8"/>
<comment type="function">
    <text evidence="5">Catalyzes the reversible hydration of carbon dioxide to form bicarbonate.</text>
</comment>
<dbReference type="GO" id="GO:0015976">
    <property type="term" value="P:carbon utilization"/>
    <property type="evidence" value="ECO:0007669"/>
    <property type="project" value="InterPro"/>
</dbReference>
<dbReference type="EMBL" id="ABXB03000004">
    <property type="protein sequence ID" value="EFA22394.1"/>
    <property type="molecule type" value="Genomic_DNA"/>
</dbReference>
<dbReference type="InterPro" id="IPR036874">
    <property type="entry name" value="Carbonic_anhydrase_sf"/>
</dbReference>
<evidence type="ECO:0000256" key="7">
    <source>
        <dbReference type="PIRSR" id="PIRSR601765-1"/>
    </source>
</evidence>
<sequence>MVDQKSENNPNDELNLDDVPMDAAQARDATEALAAEQEAGEIEQIAADDSTASGVWNRLLAGNRRFAEGKAEHPRQDPVSREALVDEQHPSTAVLSCADSRVAPEIVFDAGLGEMFVTRTAGPMIDDAVLATLELAITQLGVKLLVVMGHENCAAIAEACEELDALVESTESESGQHADAFMDDLDGIIAASKSTILREVGMSIWQARMAELTTNEEYEQVHIARLIEELVTRSEVIRKALADERLMIVGARYRVSSGLVEVLSF</sequence>
<feature type="compositionally biased region" description="Low complexity" evidence="8">
    <location>
        <begin position="31"/>
        <end position="45"/>
    </location>
</feature>
<evidence type="ECO:0000313" key="11">
    <source>
        <dbReference type="Proteomes" id="UP000029074"/>
    </source>
</evidence>
<evidence type="ECO:0000256" key="2">
    <source>
        <dbReference type="ARBA" id="ARBA00012925"/>
    </source>
</evidence>
<dbReference type="Gene3D" id="3.40.1050.10">
    <property type="entry name" value="Carbonic anhydrase"/>
    <property type="match status" value="1"/>
</dbReference>
<evidence type="ECO:0000256" key="3">
    <source>
        <dbReference type="ARBA" id="ARBA00022833"/>
    </source>
</evidence>
<feature type="binding site" evidence="7">
    <location>
        <position position="99"/>
    </location>
    <ligand>
        <name>Zn(2+)</name>
        <dbReference type="ChEBI" id="CHEBI:29105"/>
    </ligand>
</feature>
<evidence type="ECO:0000256" key="5">
    <source>
        <dbReference type="ARBA" id="ARBA00024993"/>
    </source>
</evidence>
<dbReference type="Proteomes" id="UP000029074">
    <property type="component" value="Unassembled WGS sequence"/>
</dbReference>
<gene>
    <name evidence="9" type="primary">cah</name>
    <name evidence="10" type="ORF">BGLCM_0115</name>
    <name evidence="9" type="ORF">BIFGAL_04155</name>
</gene>
<organism evidence="9">
    <name type="scientific">Bifidobacterium gallicum DSM 20093 = LMG 11596</name>
    <dbReference type="NCBI Taxonomy" id="561180"/>
    <lineage>
        <taxon>Bacteria</taxon>
        <taxon>Bacillati</taxon>
        <taxon>Actinomycetota</taxon>
        <taxon>Actinomycetes</taxon>
        <taxon>Bifidobacteriales</taxon>
        <taxon>Bifidobacteriaceae</taxon>
        <taxon>Bifidobacterium</taxon>
    </lineage>
</organism>
<feature type="region of interest" description="Disordered" evidence="8">
    <location>
        <begin position="1"/>
        <end position="45"/>
    </location>
</feature>
<feature type="binding site" evidence="7">
    <location>
        <position position="153"/>
    </location>
    <ligand>
        <name>Zn(2+)</name>
        <dbReference type="ChEBI" id="CHEBI:29105"/>
    </ligand>
</feature>
<dbReference type="PROSITE" id="PS00704">
    <property type="entry name" value="PROK_CO2_ANHYDRASE_1"/>
    <property type="match status" value="1"/>
</dbReference>
<evidence type="ECO:0000313" key="10">
    <source>
        <dbReference type="EMBL" id="KFI60095.1"/>
    </source>
</evidence>
<keyword evidence="4 9" id="KW-0456">Lyase</keyword>
<protein>
    <recommendedName>
        <fullName evidence="2">carbonic anhydrase</fullName>
        <ecNumber evidence="2">4.2.1.1</ecNumber>
    </recommendedName>
</protein>
<dbReference type="EC" id="4.2.1.1" evidence="2"/>
<dbReference type="STRING" id="561180.BIFGAL_04155"/>
<comment type="catalytic activity">
    <reaction evidence="6">
        <text>hydrogencarbonate + H(+) = CO2 + H2O</text>
        <dbReference type="Rhea" id="RHEA:10748"/>
        <dbReference type="ChEBI" id="CHEBI:15377"/>
        <dbReference type="ChEBI" id="CHEBI:15378"/>
        <dbReference type="ChEBI" id="CHEBI:16526"/>
        <dbReference type="ChEBI" id="CHEBI:17544"/>
        <dbReference type="EC" id="4.2.1.1"/>
    </reaction>
</comment>
<comment type="caution">
    <text evidence="9">The sequence shown here is derived from an EMBL/GenBank/DDBJ whole genome shotgun (WGS) entry which is preliminary data.</text>
</comment>
<keyword evidence="7" id="KW-0479">Metal-binding</keyword>
<comment type="similarity">
    <text evidence="1">Belongs to the beta-class carbonic anhydrase family.</text>
</comment>